<feature type="domain" description="FAD-binding FR-type" evidence="1">
    <location>
        <begin position="15"/>
        <end position="115"/>
    </location>
</feature>
<dbReference type="Proteomes" id="UP001519332">
    <property type="component" value="Unassembled WGS sequence"/>
</dbReference>
<dbReference type="Gene3D" id="3.40.50.80">
    <property type="entry name" value="Nucleotide-binding domain of ferredoxin-NADP reductase (FNR) module"/>
    <property type="match status" value="1"/>
</dbReference>
<dbReference type="Gene3D" id="2.40.30.10">
    <property type="entry name" value="Translation factors"/>
    <property type="match status" value="1"/>
</dbReference>
<organism evidence="2 3">
    <name type="scientific">Kibdelosporangium banguiense</name>
    <dbReference type="NCBI Taxonomy" id="1365924"/>
    <lineage>
        <taxon>Bacteria</taxon>
        <taxon>Bacillati</taxon>
        <taxon>Actinomycetota</taxon>
        <taxon>Actinomycetes</taxon>
        <taxon>Pseudonocardiales</taxon>
        <taxon>Pseudonocardiaceae</taxon>
        <taxon>Kibdelosporangium</taxon>
    </lineage>
</organism>
<dbReference type="PROSITE" id="PS51384">
    <property type="entry name" value="FAD_FR"/>
    <property type="match status" value="1"/>
</dbReference>
<keyword evidence="3" id="KW-1185">Reference proteome</keyword>
<dbReference type="EMBL" id="JAGINW010000001">
    <property type="protein sequence ID" value="MBP2330029.1"/>
    <property type="molecule type" value="Genomic_DNA"/>
</dbReference>
<dbReference type="SUPFAM" id="SSF63380">
    <property type="entry name" value="Riboflavin synthase domain-like"/>
    <property type="match status" value="1"/>
</dbReference>
<evidence type="ECO:0000259" key="1">
    <source>
        <dbReference type="PROSITE" id="PS51384"/>
    </source>
</evidence>
<evidence type="ECO:0000313" key="2">
    <source>
        <dbReference type="EMBL" id="MBP2330029.1"/>
    </source>
</evidence>
<dbReference type="InterPro" id="IPR039261">
    <property type="entry name" value="FNR_nucleotide-bd"/>
</dbReference>
<dbReference type="InterPro" id="IPR017938">
    <property type="entry name" value="Riboflavin_synthase-like_b-brl"/>
</dbReference>
<sequence length="234" mass="25042">MPKAPAVIGSLFESVFGRPSHVLDVAEPAPGFLELEVRAAPPIGGWHPGHEIQLRVAPGLTRRYTVRAVSGADADRIGILVATDAEGPGTTWMRRLRAGTGTTLLAGPHLPLRQNGTRRLYLGDSSALGAINAYAQSSDGHVVTVETSAEAVSSLTSRWPRYTFLAATSTPGDALQAWLERAVDDGTLTGLDAAVLLGHAQSIQRQRRVLIDRQVMPRRALTTKPYWANGKQGL</sequence>
<protein>
    <submittedName>
        <fullName evidence="2">NADPH-dependent ferric siderophore reductase</fullName>
    </submittedName>
</protein>
<proteinExistence type="predicted"/>
<reference evidence="2 3" key="1">
    <citation type="submission" date="2021-03" db="EMBL/GenBank/DDBJ databases">
        <title>Sequencing the genomes of 1000 actinobacteria strains.</title>
        <authorList>
            <person name="Klenk H.-P."/>
        </authorList>
    </citation>
    <scope>NUCLEOTIDE SEQUENCE [LARGE SCALE GENOMIC DNA]</scope>
    <source>
        <strain evidence="2 3">DSM 46670</strain>
    </source>
</reference>
<evidence type="ECO:0000313" key="3">
    <source>
        <dbReference type="Proteomes" id="UP001519332"/>
    </source>
</evidence>
<accession>A0ABS4U048</accession>
<gene>
    <name evidence="2" type="ORF">JOF56_010414</name>
</gene>
<dbReference type="RefSeq" id="WP_209646709.1">
    <property type="nucleotide sequence ID" value="NZ_JAGINW010000001.1"/>
</dbReference>
<name>A0ABS4U048_9PSEU</name>
<comment type="caution">
    <text evidence="2">The sequence shown here is derived from an EMBL/GenBank/DDBJ whole genome shotgun (WGS) entry which is preliminary data.</text>
</comment>
<dbReference type="InterPro" id="IPR017927">
    <property type="entry name" value="FAD-bd_FR_type"/>
</dbReference>